<feature type="non-terminal residue" evidence="1">
    <location>
        <position position="79"/>
    </location>
</feature>
<accession>A0A699XJV6</accession>
<comment type="caution">
    <text evidence="1">The sequence shown here is derived from an EMBL/GenBank/DDBJ whole genome shotgun (WGS) entry which is preliminary data.</text>
</comment>
<proteinExistence type="predicted"/>
<dbReference type="AlphaFoldDB" id="A0A699XJV6"/>
<dbReference type="EMBL" id="BKCJ011873234">
    <property type="protein sequence ID" value="GFD60079.1"/>
    <property type="molecule type" value="Genomic_DNA"/>
</dbReference>
<reference evidence="1" key="1">
    <citation type="journal article" date="2019" name="Sci. Rep.">
        <title>Draft genome of Tanacetum cinerariifolium, the natural source of mosquito coil.</title>
        <authorList>
            <person name="Yamashiro T."/>
            <person name="Shiraishi A."/>
            <person name="Satake H."/>
            <person name="Nakayama K."/>
        </authorList>
    </citation>
    <scope>NUCLEOTIDE SEQUENCE</scope>
</reference>
<name>A0A699XJV6_TANCI</name>
<feature type="non-terminal residue" evidence="1">
    <location>
        <position position="1"/>
    </location>
</feature>
<evidence type="ECO:0000313" key="1">
    <source>
        <dbReference type="EMBL" id="GFD60079.1"/>
    </source>
</evidence>
<protein>
    <submittedName>
        <fullName evidence="1">Uncharacterized protein</fullName>
    </submittedName>
</protein>
<organism evidence="1">
    <name type="scientific">Tanacetum cinerariifolium</name>
    <name type="common">Dalmatian daisy</name>
    <name type="synonym">Chrysanthemum cinerariifolium</name>
    <dbReference type="NCBI Taxonomy" id="118510"/>
    <lineage>
        <taxon>Eukaryota</taxon>
        <taxon>Viridiplantae</taxon>
        <taxon>Streptophyta</taxon>
        <taxon>Embryophyta</taxon>
        <taxon>Tracheophyta</taxon>
        <taxon>Spermatophyta</taxon>
        <taxon>Magnoliopsida</taxon>
        <taxon>eudicotyledons</taxon>
        <taxon>Gunneridae</taxon>
        <taxon>Pentapetalae</taxon>
        <taxon>asterids</taxon>
        <taxon>campanulids</taxon>
        <taxon>Asterales</taxon>
        <taxon>Asteraceae</taxon>
        <taxon>Asteroideae</taxon>
        <taxon>Anthemideae</taxon>
        <taxon>Anthemidinae</taxon>
        <taxon>Tanacetum</taxon>
    </lineage>
</organism>
<gene>
    <name evidence="1" type="ORF">Tci_932048</name>
</gene>
<sequence length="79" mass="8531">KVDNRAREEGIVLERDCVVGVAFAERVAARVGRARIHEANELQVAEEARVNGPVREVLHNGKAQLAVKQHVALAGALAQ</sequence>